<protein>
    <submittedName>
        <fullName evidence="2">Uncharacterized protein</fullName>
    </submittedName>
</protein>
<dbReference type="EMBL" id="PGCJ01001229">
    <property type="protein sequence ID" value="PLW07410.1"/>
    <property type="molecule type" value="Genomic_DNA"/>
</dbReference>
<feature type="signal peptide" evidence="1">
    <location>
        <begin position="1"/>
        <end position="19"/>
    </location>
</feature>
<comment type="caution">
    <text evidence="2">The sequence shown here is derived from an EMBL/GenBank/DDBJ whole genome shotgun (WGS) entry which is preliminary data.</text>
</comment>
<keyword evidence="1" id="KW-0732">Signal</keyword>
<feature type="chain" id="PRO_5015083489" evidence="1">
    <location>
        <begin position="20"/>
        <end position="139"/>
    </location>
</feature>
<evidence type="ECO:0000256" key="1">
    <source>
        <dbReference type="SAM" id="SignalP"/>
    </source>
</evidence>
<name>A0A2N5S2E4_9BASI</name>
<evidence type="ECO:0000313" key="3">
    <source>
        <dbReference type="EMBL" id="PLW54264.1"/>
    </source>
</evidence>
<dbReference type="Proteomes" id="UP000235388">
    <property type="component" value="Unassembled WGS sequence"/>
</dbReference>
<keyword evidence="4" id="KW-1185">Reference proteome</keyword>
<proteinExistence type="predicted"/>
<gene>
    <name evidence="3" type="ORF">PCANC_05185</name>
    <name evidence="2" type="ORF">PCANC_26079</name>
</gene>
<reference evidence="2 4" key="1">
    <citation type="submission" date="2017-11" db="EMBL/GenBank/DDBJ databases">
        <title>De novo assembly and phasing of dikaryotic genomes from two isolates of Puccinia coronata f. sp. avenae, the causal agent of oat crown rust.</title>
        <authorList>
            <person name="Miller M.E."/>
            <person name="Zhang Y."/>
            <person name="Omidvar V."/>
            <person name="Sperschneider J."/>
            <person name="Schwessinger B."/>
            <person name="Raley C."/>
            <person name="Palmer J.M."/>
            <person name="Garnica D."/>
            <person name="Upadhyaya N."/>
            <person name="Rathjen J."/>
            <person name="Taylor J.M."/>
            <person name="Park R.F."/>
            <person name="Dodds P.N."/>
            <person name="Hirsch C.D."/>
            <person name="Kianian S.F."/>
            <person name="Figueroa M."/>
        </authorList>
    </citation>
    <scope>NUCLEOTIDE SEQUENCE [LARGE SCALE GENOMIC DNA]</scope>
    <source>
        <strain evidence="2">12NC29</strain>
    </source>
</reference>
<dbReference type="AlphaFoldDB" id="A0A2N5S2E4"/>
<organism evidence="2 4">
    <name type="scientific">Puccinia coronata f. sp. avenae</name>
    <dbReference type="NCBI Taxonomy" id="200324"/>
    <lineage>
        <taxon>Eukaryota</taxon>
        <taxon>Fungi</taxon>
        <taxon>Dikarya</taxon>
        <taxon>Basidiomycota</taxon>
        <taxon>Pucciniomycotina</taxon>
        <taxon>Pucciniomycetes</taxon>
        <taxon>Pucciniales</taxon>
        <taxon>Pucciniaceae</taxon>
        <taxon>Puccinia</taxon>
    </lineage>
</organism>
<sequence length="139" mass="16140">MKTFLLGLLWMISTPFSHSFEKVPNFKSIDSEQWRSVDSVNDFPDRLKLFSQVREIERTTIDPTPYDFENPAITFTRCPAARIALLKNKSGGPIDYLCHDKETKMFLHRGNIDADLTEVIRFPLEVGEKGFLLHVKRHE</sequence>
<evidence type="ECO:0000313" key="4">
    <source>
        <dbReference type="Proteomes" id="UP000235388"/>
    </source>
</evidence>
<dbReference type="EMBL" id="PGCJ01000048">
    <property type="protein sequence ID" value="PLW54264.1"/>
    <property type="molecule type" value="Genomic_DNA"/>
</dbReference>
<accession>A0A2N5S2E4</accession>
<evidence type="ECO:0000313" key="2">
    <source>
        <dbReference type="EMBL" id="PLW07410.1"/>
    </source>
</evidence>